<keyword evidence="1" id="KW-0812">Transmembrane</keyword>
<organism evidence="2 3">
    <name type="scientific">Peloplasma aerotolerans</name>
    <dbReference type="NCBI Taxonomy" id="3044389"/>
    <lineage>
        <taxon>Bacteria</taxon>
        <taxon>Bacillati</taxon>
        <taxon>Mycoplasmatota</taxon>
        <taxon>Mollicutes</taxon>
        <taxon>Acholeplasmatales</taxon>
        <taxon>Acholeplasmataceae</taxon>
        <taxon>Peloplasma</taxon>
    </lineage>
</organism>
<accession>A0AAW6U6I2</accession>
<evidence type="ECO:0000313" key="2">
    <source>
        <dbReference type="EMBL" id="MDI6452142.1"/>
    </source>
</evidence>
<evidence type="ECO:0008006" key="4">
    <source>
        <dbReference type="Google" id="ProtNLM"/>
    </source>
</evidence>
<proteinExistence type="predicted"/>
<evidence type="ECO:0000313" key="3">
    <source>
        <dbReference type="Proteomes" id="UP001431532"/>
    </source>
</evidence>
<protein>
    <recommendedName>
        <fullName evidence="4">DUF945 family protein</fullName>
    </recommendedName>
</protein>
<keyword evidence="1" id="KW-0472">Membrane</keyword>
<reference evidence="2" key="1">
    <citation type="submission" date="2023-05" db="EMBL/GenBank/DDBJ databases">
        <title>Mariniplasma microaerophilum sp. nov., a novel anaerobic mollicute isolated from terrestrial mud volcano, Taman Peninsula, Russia.</title>
        <authorList>
            <person name="Khomyakova M.A."/>
            <person name="Merkel A.Y."/>
            <person name="Slobodkin A.I."/>
        </authorList>
    </citation>
    <scope>NUCLEOTIDE SEQUENCE</scope>
    <source>
        <strain evidence="2">M4Ah</strain>
    </source>
</reference>
<dbReference type="RefSeq" id="WP_282838557.1">
    <property type="nucleotide sequence ID" value="NZ_JASCXW010000002.1"/>
</dbReference>
<name>A0AAW6U6I2_9MOLU</name>
<dbReference type="AlphaFoldDB" id="A0AAW6U6I2"/>
<sequence length="553" mass="61926">MKFLFKLIVMPILIMLAVPAIFLALLYKSVEIPVEDFQDIGDGVSLTGMIQEEMDTFLISNDTDSTVGVGIAQSNANGLLKAQFTGINENYLNDNASDDEKNYVLKEDFFGYQGSWVRFEDDIIEIESGMHIFVSNFTYKTRVLIAFKLTADTDEVVLKLDKLTVGNMPLAWLFSTVSWAAEQITGQDIKGIIDDQLDGLATFDPQQREIRIDVKNLIEQQVSDPQQAAMIKSLMAFIEENELLDIGFKDEEFRASLALGKTKDDTPPFVLNTLDKIIDDVHLQAILASKANALILSSLTTTTSPFIELNAFTLNRMFEYFLREQQVSSGVMQEIELFENYKMSALVPYVTMSDVFTINIPLIIEDIGDNTKRFQTIIKIDATPEMDGNDLKINLNALTAGEVTLTEEHIGNILTMLGDNEMIKDGAFVFENFDEQMSAAGMSIENVVMVNSKLRIYVTLNDGIPLEDIQNAIEDVLDAIVDNPEYSPELNDAINDVINNLNDPEGDPEQAIEDFLETLEGLSDEEQQQLFDDLVEAFEGTDLDYEDIFGINP</sequence>
<feature type="transmembrane region" description="Helical" evidence="1">
    <location>
        <begin position="7"/>
        <end position="27"/>
    </location>
</feature>
<gene>
    <name evidence="2" type="ORF">QJ521_01090</name>
</gene>
<dbReference type="Proteomes" id="UP001431532">
    <property type="component" value="Unassembled WGS sequence"/>
</dbReference>
<keyword evidence="3" id="KW-1185">Reference proteome</keyword>
<keyword evidence="1" id="KW-1133">Transmembrane helix</keyword>
<evidence type="ECO:0000256" key="1">
    <source>
        <dbReference type="SAM" id="Phobius"/>
    </source>
</evidence>
<comment type="caution">
    <text evidence="2">The sequence shown here is derived from an EMBL/GenBank/DDBJ whole genome shotgun (WGS) entry which is preliminary data.</text>
</comment>
<dbReference type="EMBL" id="JASCXW010000002">
    <property type="protein sequence ID" value="MDI6452142.1"/>
    <property type="molecule type" value="Genomic_DNA"/>
</dbReference>